<feature type="chain" id="PRO_5041766538" description="Carboxypeptidase" evidence="2">
    <location>
        <begin position="21"/>
        <end position="527"/>
    </location>
</feature>
<dbReference type="PANTHER" id="PTHR11802:SF201">
    <property type="entry name" value="CARBOXYPEPTIDASE"/>
    <property type="match status" value="1"/>
</dbReference>
<evidence type="ECO:0000313" key="3">
    <source>
        <dbReference type="EMBL" id="GFH45209.1"/>
    </source>
</evidence>
<dbReference type="InterPro" id="IPR001563">
    <property type="entry name" value="Peptidase_S10"/>
</dbReference>
<keyword evidence="2" id="KW-0378">Hydrolase</keyword>
<dbReference type="InterPro" id="IPR033124">
    <property type="entry name" value="Ser_caboxypep_his_AS"/>
</dbReference>
<keyword evidence="4" id="KW-1185">Reference proteome</keyword>
<dbReference type="Gene3D" id="3.40.50.1820">
    <property type="entry name" value="alpha/beta hydrolase"/>
    <property type="match status" value="1"/>
</dbReference>
<keyword evidence="2" id="KW-0732">Signal</keyword>
<dbReference type="PROSITE" id="PS00560">
    <property type="entry name" value="CARBOXYPEPT_SER_HIS"/>
    <property type="match status" value="1"/>
</dbReference>
<dbReference type="GO" id="GO:0004185">
    <property type="term" value="F:serine-type carboxypeptidase activity"/>
    <property type="evidence" value="ECO:0007669"/>
    <property type="project" value="UniProtKB-UniRule"/>
</dbReference>
<dbReference type="GO" id="GO:0006508">
    <property type="term" value="P:proteolysis"/>
    <property type="evidence" value="ECO:0007669"/>
    <property type="project" value="UniProtKB-KW"/>
</dbReference>
<dbReference type="EC" id="3.4.16.-" evidence="2"/>
<dbReference type="InterPro" id="IPR029058">
    <property type="entry name" value="AB_hydrolase_fold"/>
</dbReference>
<dbReference type="InterPro" id="IPR018202">
    <property type="entry name" value="Ser_caboxypep_ser_AS"/>
</dbReference>
<name>A0AAD3CI29_9STRA</name>
<dbReference type="Proteomes" id="UP001054902">
    <property type="component" value="Unassembled WGS sequence"/>
</dbReference>
<dbReference type="PROSITE" id="PS00131">
    <property type="entry name" value="CARBOXYPEPT_SER_SER"/>
    <property type="match status" value="1"/>
</dbReference>
<keyword evidence="2" id="KW-0645">Protease</keyword>
<dbReference type="AlphaFoldDB" id="A0AAD3CI29"/>
<sequence>MTKLFYKLSLLSLLTYGADAASLESGSLRKSRHDQNRDLSEEEVLPGYTIEATRDLVTDLPGLAFEPDFKQFSGYIPVSPTRFIHYWYIESANNPSTDPLVWWSNGGPGCSGLLGLGTEMGPFIFEADGSLTPNPHTWNKVANILYVEQPAGVGFSYFSDPSDAAVGDERAAVDNYELLKQFFKRFPERLSNELYIASESYGGHYIPHLAKEILDRNGDMNFRGFLVGNPYVDPFSNDVTMIQTYYMHGLIAWPLYKKWEKHCTDPNDYPEDKCGIIINAMFQESGDGINPYALDFPVCTEIDNDDYPPSTKKSSQFVVNQENNLHEGQTTSISRRKLIGNSPQSSKLLQHTSVLNPPYLPSEDKYHPCAESHLNHYLNRDDVKKALHVKLDRKWNMCTDDIDYSEEDSATPQMDLYQELLHRAQSDGSNLKMLVFSGDDDSVCSTAATQYWIYDIGVSPKEDALWVPWKFENQTAGYVTDFDMGTSSGSSFVFATVHGAGHEVPAYRPAEALALFKSFLSGEWDTN</sequence>
<dbReference type="PRINTS" id="PR00724">
    <property type="entry name" value="CRBOXYPTASEC"/>
</dbReference>
<evidence type="ECO:0000313" key="4">
    <source>
        <dbReference type="Proteomes" id="UP001054902"/>
    </source>
</evidence>
<proteinExistence type="inferred from homology"/>
<dbReference type="EMBL" id="BLLK01000020">
    <property type="protein sequence ID" value="GFH45209.1"/>
    <property type="molecule type" value="Genomic_DNA"/>
</dbReference>
<feature type="signal peptide" evidence="2">
    <location>
        <begin position="1"/>
        <end position="20"/>
    </location>
</feature>
<organism evidence="3 4">
    <name type="scientific">Chaetoceros tenuissimus</name>
    <dbReference type="NCBI Taxonomy" id="426638"/>
    <lineage>
        <taxon>Eukaryota</taxon>
        <taxon>Sar</taxon>
        <taxon>Stramenopiles</taxon>
        <taxon>Ochrophyta</taxon>
        <taxon>Bacillariophyta</taxon>
        <taxon>Coscinodiscophyceae</taxon>
        <taxon>Chaetocerotophycidae</taxon>
        <taxon>Chaetocerotales</taxon>
        <taxon>Chaetocerotaceae</taxon>
        <taxon>Chaetoceros</taxon>
    </lineage>
</organism>
<accession>A0AAD3CI29</accession>
<comment type="similarity">
    <text evidence="1 2">Belongs to the peptidase S10 family.</text>
</comment>
<reference evidence="3 4" key="1">
    <citation type="journal article" date="2021" name="Sci. Rep.">
        <title>The genome of the diatom Chaetoceros tenuissimus carries an ancient integrated fragment of an extant virus.</title>
        <authorList>
            <person name="Hongo Y."/>
            <person name="Kimura K."/>
            <person name="Takaki Y."/>
            <person name="Yoshida Y."/>
            <person name="Baba S."/>
            <person name="Kobayashi G."/>
            <person name="Nagasaki K."/>
            <person name="Hano T."/>
            <person name="Tomaru Y."/>
        </authorList>
    </citation>
    <scope>NUCLEOTIDE SEQUENCE [LARGE SCALE GENOMIC DNA]</scope>
    <source>
        <strain evidence="3 4">NIES-3715</strain>
    </source>
</reference>
<evidence type="ECO:0000256" key="2">
    <source>
        <dbReference type="RuleBase" id="RU361156"/>
    </source>
</evidence>
<dbReference type="Pfam" id="PF00450">
    <property type="entry name" value="Peptidase_S10"/>
    <property type="match status" value="1"/>
</dbReference>
<dbReference type="SUPFAM" id="SSF53474">
    <property type="entry name" value="alpha/beta-Hydrolases"/>
    <property type="match status" value="1"/>
</dbReference>
<protein>
    <recommendedName>
        <fullName evidence="2">Carboxypeptidase</fullName>
        <ecNumber evidence="2">3.4.16.-</ecNumber>
    </recommendedName>
</protein>
<dbReference type="PANTHER" id="PTHR11802">
    <property type="entry name" value="SERINE PROTEASE FAMILY S10 SERINE CARBOXYPEPTIDASE"/>
    <property type="match status" value="1"/>
</dbReference>
<dbReference type="Gene3D" id="3.40.50.12670">
    <property type="match status" value="1"/>
</dbReference>
<gene>
    <name evidence="3" type="ORF">CTEN210_01683</name>
</gene>
<evidence type="ECO:0000256" key="1">
    <source>
        <dbReference type="ARBA" id="ARBA00009431"/>
    </source>
</evidence>
<keyword evidence="2" id="KW-0121">Carboxypeptidase</keyword>
<comment type="caution">
    <text evidence="3">The sequence shown here is derived from an EMBL/GenBank/DDBJ whole genome shotgun (WGS) entry which is preliminary data.</text>
</comment>